<dbReference type="EMBL" id="CP136128">
    <property type="protein sequence ID" value="WNX28510.1"/>
    <property type="molecule type" value="Genomic_DNA"/>
</dbReference>
<dbReference type="Pfam" id="PF26337">
    <property type="entry name" value="Gtf3_C"/>
    <property type="match status" value="1"/>
</dbReference>
<dbReference type="Gene3D" id="3.40.50.2000">
    <property type="entry name" value="Glycogen Phosphorylase B"/>
    <property type="match status" value="2"/>
</dbReference>
<sequence length="364" mass="41666">MLWVSRGNYMAVKAGDENNRTAMYKAREDYTADLMAIGAQPFDLFIYYWRDEPDESLNGRLDGILSGFHLNDTLILQVPAFIRPLNLKLLIIKIHEAYHGKVIGLVHDYYPLWNIAAAKEDTDSDPWLDQFSYRTYPALFSMFDGLIVHSEPYKQAIQKELNFKGPIVTQGPFSYHLAPNTDISEPHFEKKLVFAGNINKSNYLDKVPNSWHLDIFGKKPEGNILEQGSVVYKGSYPPTELPNHFDGGFGLVWDSDSFDQVTGESANYSRISYEHKLSLYLVKRMPVFIWKNAAPAKWVTENHLGFAVENLADIWPIIENLTEDDYREMQKNLVHVSNLIRDGAFAKHAALEAVLAVNEPYNKW</sequence>
<keyword evidence="7" id="KW-1185">Reference proteome</keyword>
<dbReference type="PIRSF" id="PIRSF007023">
    <property type="entry name" value="UDP-Galf_transf"/>
    <property type="match status" value="1"/>
</dbReference>
<dbReference type="InterPro" id="IPR058592">
    <property type="entry name" value="Gtf3_C"/>
</dbReference>
<dbReference type="GO" id="GO:0016740">
    <property type="term" value="F:transferase activity"/>
    <property type="evidence" value="ECO:0007669"/>
    <property type="project" value="UniProtKB-KW"/>
</dbReference>
<organism evidence="4 6">
    <name type="scientific">Lacticaseibacillus casei</name>
    <name type="common">Lactobacillus casei</name>
    <dbReference type="NCBI Taxonomy" id="1582"/>
    <lineage>
        <taxon>Bacteria</taxon>
        <taxon>Bacillati</taxon>
        <taxon>Bacillota</taxon>
        <taxon>Bacilli</taxon>
        <taxon>Lactobacillales</taxon>
        <taxon>Lactobacillaceae</taxon>
        <taxon>Lacticaseibacillus</taxon>
    </lineage>
</organism>
<dbReference type="AlphaFoldDB" id="A0AAN1C7G5"/>
<evidence type="ECO:0000313" key="6">
    <source>
        <dbReference type="Proteomes" id="UP000195609"/>
    </source>
</evidence>
<proteinExistence type="predicted"/>
<feature type="domain" description="Glucosyltransferase 3-like N-terminal" evidence="2">
    <location>
        <begin position="16"/>
        <end position="171"/>
    </location>
</feature>
<dbReference type="InterPro" id="IPR058591">
    <property type="entry name" value="Gtf3_N"/>
</dbReference>
<reference evidence="5 7" key="2">
    <citation type="submission" date="2023-09" db="EMBL/GenBank/DDBJ databases">
        <title>Genomic characteristic of L. casei group strains isolated from clinical sources.</title>
        <authorList>
            <person name="Jarocki P."/>
        </authorList>
    </citation>
    <scope>NUCLEOTIDE SEQUENCE [LARGE SCALE GENOMIC DNA]</scope>
    <source>
        <strain evidence="5 7">LMG 24099</strain>
    </source>
</reference>
<evidence type="ECO:0000256" key="1">
    <source>
        <dbReference type="ARBA" id="ARBA00022679"/>
    </source>
</evidence>
<dbReference type="EMBL" id="CP017065">
    <property type="protein sequence ID" value="ARY91174.1"/>
    <property type="molecule type" value="Genomic_DNA"/>
</dbReference>
<dbReference type="RefSeq" id="WP_087911931.1">
    <property type="nucleotide sequence ID" value="NZ_CP017065.1"/>
</dbReference>
<dbReference type="Proteomes" id="UP000195609">
    <property type="component" value="Chromosome"/>
</dbReference>
<name>A0AAN1C7G5_LACCA</name>
<evidence type="ECO:0000313" key="7">
    <source>
        <dbReference type="Proteomes" id="UP001303564"/>
    </source>
</evidence>
<evidence type="ECO:0000259" key="2">
    <source>
        <dbReference type="Pfam" id="PF26334"/>
    </source>
</evidence>
<accession>A0AAN1C7G5</accession>
<evidence type="ECO:0000313" key="5">
    <source>
        <dbReference type="EMBL" id="WNX28510.1"/>
    </source>
</evidence>
<dbReference type="Proteomes" id="UP001303564">
    <property type="component" value="Chromosome"/>
</dbReference>
<keyword evidence="1 5" id="KW-0808">Transferase</keyword>
<protein>
    <submittedName>
        <fullName evidence="4">Glycosyltransferase</fullName>
    </submittedName>
    <submittedName>
        <fullName evidence="5">Sugar transferase</fullName>
    </submittedName>
</protein>
<feature type="domain" description="Glucosyltransferase 3-like C-terminal" evidence="3">
    <location>
        <begin position="192"/>
        <end position="353"/>
    </location>
</feature>
<evidence type="ECO:0000313" key="4">
    <source>
        <dbReference type="EMBL" id="ARY91174.1"/>
    </source>
</evidence>
<evidence type="ECO:0000259" key="3">
    <source>
        <dbReference type="Pfam" id="PF26337"/>
    </source>
</evidence>
<dbReference type="Pfam" id="PF26334">
    <property type="entry name" value="Gtf3_N"/>
    <property type="match status" value="1"/>
</dbReference>
<gene>
    <name evidence="4" type="ORF">BGL52_05210</name>
    <name evidence="5" type="ORF">RWA16_05170</name>
</gene>
<reference evidence="4 6" key="1">
    <citation type="journal article" date="2017" name="Front. Immunol.">
        <title>Complete Genome Sequence of Lactobacillus casei LC5, a Potential Probiotics for Atopic Dermatitis.</title>
        <authorList>
            <person name="Kang J."/>
            <person name="Chung W.H."/>
            <person name="Lim T.J."/>
            <person name="Whon T.W."/>
            <person name="Lim S."/>
            <person name="Nam Y.D."/>
        </authorList>
    </citation>
    <scope>NUCLEOTIDE SEQUENCE [LARGE SCALE GENOMIC DNA]</scope>
    <source>
        <strain evidence="4 6">LC5</strain>
    </source>
</reference>
<dbReference type="SUPFAM" id="SSF53756">
    <property type="entry name" value="UDP-Glycosyltransferase/glycogen phosphorylase"/>
    <property type="match status" value="1"/>
</dbReference>